<dbReference type="InterPro" id="IPR029069">
    <property type="entry name" value="HotDog_dom_sf"/>
</dbReference>
<dbReference type="Pfam" id="PF01575">
    <property type="entry name" value="MaoC_dehydratas"/>
    <property type="match status" value="1"/>
</dbReference>
<comment type="caution">
    <text evidence="2">The sequence shown here is derived from an EMBL/GenBank/DDBJ whole genome shotgun (WGS) entry which is preliminary data.</text>
</comment>
<dbReference type="Gene3D" id="3.10.129.10">
    <property type="entry name" value="Hotdog Thioesterase"/>
    <property type="match status" value="1"/>
</dbReference>
<dbReference type="InterPro" id="IPR002539">
    <property type="entry name" value="MaoC-like_dom"/>
</dbReference>
<organism evidence="2 3">
    <name type="scientific">Agaricicola taiwanensis</name>
    <dbReference type="NCBI Taxonomy" id="591372"/>
    <lineage>
        <taxon>Bacteria</taxon>
        <taxon>Pseudomonadati</taxon>
        <taxon>Pseudomonadota</taxon>
        <taxon>Alphaproteobacteria</taxon>
        <taxon>Rhodobacterales</taxon>
        <taxon>Paracoccaceae</taxon>
        <taxon>Agaricicola</taxon>
    </lineage>
</organism>
<dbReference type="AlphaFoldDB" id="A0A8J2VL61"/>
<feature type="domain" description="MaoC-like" evidence="1">
    <location>
        <begin position="3"/>
        <end position="91"/>
    </location>
</feature>
<gene>
    <name evidence="2" type="ORF">GCM10007276_05300</name>
</gene>
<sequence length="110" mass="12349">MKRKYPITQEMIDRYGVINGDNDIIHYDHDYAVKRGFRGTLAHGLMVSGYAVDMACEKWGKDFFYNGEIDVRFRGPVIPNDVVEISVDPGELRAVTADGDALVGKIGLRK</sequence>
<evidence type="ECO:0000313" key="2">
    <source>
        <dbReference type="EMBL" id="GGE31046.1"/>
    </source>
</evidence>
<evidence type="ECO:0000259" key="1">
    <source>
        <dbReference type="Pfam" id="PF01575"/>
    </source>
</evidence>
<dbReference type="RefSeq" id="WP_188408146.1">
    <property type="nucleotide sequence ID" value="NZ_BMCP01000001.1"/>
</dbReference>
<dbReference type="SUPFAM" id="SSF54637">
    <property type="entry name" value="Thioesterase/thiol ester dehydrase-isomerase"/>
    <property type="match status" value="1"/>
</dbReference>
<reference evidence="2" key="2">
    <citation type="submission" date="2020-09" db="EMBL/GenBank/DDBJ databases">
        <authorList>
            <person name="Sun Q."/>
            <person name="Sedlacek I."/>
        </authorList>
    </citation>
    <scope>NUCLEOTIDE SEQUENCE</scope>
    <source>
        <strain evidence="2">CCM 7684</strain>
    </source>
</reference>
<evidence type="ECO:0000313" key="3">
    <source>
        <dbReference type="Proteomes" id="UP000602745"/>
    </source>
</evidence>
<name>A0A8J2VL61_9RHOB</name>
<proteinExistence type="predicted"/>
<protein>
    <recommendedName>
        <fullName evidence="1">MaoC-like domain-containing protein</fullName>
    </recommendedName>
</protein>
<dbReference type="Proteomes" id="UP000602745">
    <property type="component" value="Unassembled WGS sequence"/>
</dbReference>
<reference evidence="2" key="1">
    <citation type="journal article" date="2014" name="Int. J. Syst. Evol. Microbiol.">
        <title>Complete genome sequence of Corynebacterium casei LMG S-19264T (=DSM 44701T), isolated from a smear-ripened cheese.</title>
        <authorList>
            <consortium name="US DOE Joint Genome Institute (JGI-PGF)"/>
            <person name="Walter F."/>
            <person name="Albersmeier A."/>
            <person name="Kalinowski J."/>
            <person name="Ruckert C."/>
        </authorList>
    </citation>
    <scope>NUCLEOTIDE SEQUENCE</scope>
    <source>
        <strain evidence="2">CCM 7684</strain>
    </source>
</reference>
<keyword evidence="3" id="KW-1185">Reference proteome</keyword>
<accession>A0A8J2VL61</accession>
<dbReference type="CDD" id="cd03441">
    <property type="entry name" value="R_hydratase_like"/>
    <property type="match status" value="1"/>
</dbReference>
<dbReference type="EMBL" id="BMCP01000001">
    <property type="protein sequence ID" value="GGE31046.1"/>
    <property type="molecule type" value="Genomic_DNA"/>
</dbReference>